<reference evidence="2 3" key="1">
    <citation type="journal article" date="2015" name="Plant Cell">
        <title>Oil accumulation by the oleaginous diatom Fistulifera solaris as revealed by the genome and transcriptome.</title>
        <authorList>
            <person name="Tanaka T."/>
            <person name="Maeda Y."/>
            <person name="Veluchamy A."/>
            <person name="Tanaka M."/>
            <person name="Abida H."/>
            <person name="Marechal E."/>
            <person name="Bowler C."/>
            <person name="Muto M."/>
            <person name="Sunaga Y."/>
            <person name="Tanaka M."/>
            <person name="Yoshino T."/>
            <person name="Taniguchi T."/>
            <person name="Fukuda Y."/>
            <person name="Nemoto M."/>
            <person name="Matsumoto M."/>
            <person name="Wong P.S."/>
            <person name="Aburatani S."/>
            <person name="Fujibuchi W."/>
        </authorList>
    </citation>
    <scope>NUCLEOTIDE SEQUENCE [LARGE SCALE GENOMIC DNA]</scope>
    <source>
        <strain evidence="2 3">JPCC DA0580</strain>
    </source>
</reference>
<evidence type="ECO:0000313" key="3">
    <source>
        <dbReference type="Proteomes" id="UP000198406"/>
    </source>
</evidence>
<dbReference type="Proteomes" id="UP000198406">
    <property type="component" value="Unassembled WGS sequence"/>
</dbReference>
<dbReference type="OrthoDB" id="47300at2759"/>
<name>A0A1Z5JJH0_FISSO</name>
<proteinExistence type="predicted"/>
<gene>
    <name evidence="2" type="ORF">FisN_5Lh178</name>
</gene>
<protein>
    <submittedName>
        <fullName evidence="2">Uncharacterized protein</fullName>
    </submittedName>
</protein>
<evidence type="ECO:0000313" key="2">
    <source>
        <dbReference type="EMBL" id="GAX13921.1"/>
    </source>
</evidence>
<accession>A0A1Z5JJH0</accession>
<organism evidence="2 3">
    <name type="scientific">Fistulifera solaris</name>
    <name type="common">Oleaginous diatom</name>
    <dbReference type="NCBI Taxonomy" id="1519565"/>
    <lineage>
        <taxon>Eukaryota</taxon>
        <taxon>Sar</taxon>
        <taxon>Stramenopiles</taxon>
        <taxon>Ochrophyta</taxon>
        <taxon>Bacillariophyta</taxon>
        <taxon>Bacillariophyceae</taxon>
        <taxon>Bacillariophycidae</taxon>
        <taxon>Naviculales</taxon>
        <taxon>Naviculaceae</taxon>
        <taxon>Fistulifera</taxon>
    </lineage>
</organism>
<sequence length="269" mass="30866">MPPIPDNLKQTPFPKIEDDELPVPSEISDSEEESDKRKKYATKEDEDVAVFMAIANKMSIRSLMHLMQGHARALNLPSDYVETMAETVVSSGQPARKIVKKFRFDEEDGSIKNHIHSIDSLKDLKDLWISGEEMNDIRYDAIQAVNYFRKYEPTYTEAVETIASSYRDKSPQAEMILEDAMRKIIQESFARGLEPHIVSLLSDRRTELVRAVLAEQKECRMCKDSYEITSQCLREQSLAYSEQSTFFADKIAECDHIEALKACLSPWNE</sequence>
<feature type="region of interest" description="Disordered" evidence="1">
    <location>
        <begin position="1"/>
        <end position="41"/>
    </location>
</feature>
<comment type="caution">
    <text evidence="2">The sequence shown here is derived from an EMBL/GenBank/DDBJ whole genome shotgun (WGS) entry which is preliminary data.</text>
</comment>
<dbReference type="InParanoid" id="A0A1Z5JJH0"/>
<keyword evidence="3" id="KW-1185">Reference proteome</keyword>
<dbReference type="AlphaFoldDB" id="A0A1Z5JJH0"/>
<evidence type="ECO:0000256" key="1">
    <source>
        <dbReference type="SAM" id="MobiDB-lite"/>
    </source>
</evidence>
<dbReference type="EMBL" id="BDSP01000074">
    <property type="protein sequence ID" value="GAX13921.1"/>
    <property type="molecule type" value="Genomic_DNA"/>
</dbReference>